<evidence type="ECO:0000256" key="14">
    <source>
        <dbReference type="ARBA" id="ARBA00023075"/>
    </source>
</evidence>
<dbReference type="EMBL" id="MG193420">
    <property type="protein sequence ID" value="AXS65591.1"/>
    <property type="molecule type" value="Genomic_DNA"/>
</dbReference>
<dbReference type="PANTHER" id="PTHR46552">
    <property type="entry name" value="NADH-UBIQUINONE OXIDOREDUCTASE CHAIN 2"/>
    <property type="match status" value="1"/>
</dbReference>
<evidence type="ECO:0000256" key="6">
    <source>
        <dbReference type="ARBA" id="ARBA00022448"/>
    </source>
</evidence>
<accession>A0A346RHP4</accession>
<dbReference type="EC" id="7.1.1.2" evidence="4 18"/>
<feature type="transmembrane region" description="Helical" evidence="18">
    <location>
        <begin position="7"/>
        <end position="27"/>
    </location>
</feature>
<dbReference type="GO" id="GO:0008137">
    <property type="term" value="F:NADH dehydrogenase (ubiquinone) activity"/>
    <property type="evidence" value="ECO:0007669"/>
    <property type="project" value="UniProtKB-EC"/>
</dbReference>
<evidence type="ECO:0000256" key="8">
    <source>
        <dbReference type="ARBA" id="ARBA00022692"/>
    </source>
</evidence>
<evidence type="ECO:0000256" key="4">
    <source>
        <dbReference type="ARBA" id="ARBA00012944"/>
    </source>
</evidence>
<evidence type="ECO:0000256" key="15">
    <source>
        <dbReference type="ARBA" id="ARBA00023128"/>
    </source>
</evidence>
<keyword evidence="16 18" id="KW-0472">Membrane</keyword>
<keyword evidence="7 18" id="KW-0679">Respiratory chain</keyword>
<evidence type="ECO:0000256" key="3">
    <source>
        <dbReference type="ARBA" id="ARBA00007012"/>
    </source>
</evidence>
<dbReference type="InterPro" id="IPR050175">
    <property type="entry name" value="Complex_I_Subunit_2"/>
</dbReference>
<evidence type="ECO:0000256" key="7">
    <source>
        <dbReference type="ARBA" id="ARBA00022660"/>
    </source>
</evidence>
<geneLocation type="mitochondrion" evidence="20"/>
<dbReference type="Pfam" id="PF00361">
    <property type="entry name" value="Proton_antipo_M"/>
    <property type="match status" value="1"/>
</dbReference>
<feature type="transmembrane region" description="Helical" evidence="18">
    <location>
        <begin position="145"/>
        <end position="166"/>
    </location>
</feature>
<keyword evidence="11 18" id="KW-0249">Electron transport</keyword>
<dbReference type="InterPro" id="IPR001750">
    <property type="entry name" value="ND/Mrp_TM"/>
</dbReference>
<evidence type="ECO:0000259" key="19">
    <source>
        <dbReference type="Pfam" id="PF00361"/>
    </source>
</evidence>
<feature type="transmembrane region" description="Helical" evidence="18">
    <location>
        <begin position="59"/>
        <end position="78"/>
    </location>
</feature>
<dbReference type="GO" id="GO:0006120">
    <property type="term" value="P:mitochondrial electron transport, NADH to ubiquinone"/>
    <property type="evidence" value="ECO:0007669"/>
    <property type="project" value="InterPro"/>
</dbReference>
<evidence type="ECO:0000256" key="1">
    <source>
        <dbReference type="ARBA" id="ARBA00003257"/>
    </source>
</evidence>
<keyword evidence="12 18" id="KW-1133">Transmembrane helix</keyword>
<comment type="subcellular location">
    <subcellularLocation>
        <location evidence="2 18">Mitochondrion inner membrane</location>
        <topology evidence="2 18">Multi-pass membrane protein</topology>
    </subcellularLocation>
</comment>
<feature type="transmembrane region" description="Helical" evidence="18">
    <location>
        <begin position="269"/>
        <end position="289"/>
    </location>
</feature>
<keyword evidence="10 18" id="KW-1278">Translocase</keyword>
<evidence type="ECO:0000256" key="5">
    <source>
        <dbReference type="ARBA" id="ARBA00021008"/>
    </source>
</evidence>
<dbReference type="AlphaFoldDB" id="A0A346RHP4"/>
<comment type="function">
    <text evidence="18">Core subunit of the mitochondrial membrane respiratory chain NADH dehydrogenase (Complex I) which catalyzes electron transfer from NADH through the respiratory chain, using ubiquinone as an electron acceptor. Essential for the catalytic activity and assembly of complex I.</text>
</comment>
<sequence>MIKFYKIMFFISMIMGTLIAISSYSWLSMWMGLEINLLSILPLLNEGKTFYSSESALKYFMTQALASSILLFSIILSLNFSELLFFNTNFLSLVLNSALLTKMGAAPFHAWFPEVMEGLSWMNSLIMLTWQKIAPMIVLFYNLKFTFFIICIILISSIFSGILGLNQISLRKILAYSSINHIAWMLAGMLNTQMIWIIYFIIYSIITINIILILKDFNIYYFNQLMNNLNYDKLSKFLFFMNFLSLGGLPPFLGFLPKWLVINNLIQENFYLLSFFLIIFTLITLFFYLRITFSSLMINTSESLIFKPNSLSFSVMFFNFLSLGGLLACTLILSYF</sequence>
<keyword evidence="14 18" id="KW-0830">Ubiquinone</keyword>
<feature type="transmembrane region" description="Helical" evidence="18">
    <location>
        <begin position="310"/>
        <end position="335"/>
    </location>
</feature>
<gene>
    <name evidence="20" type="primary">nad2</name>
</gene>
<dbReference type="InterPro" id="IPR003917">
    <property type="entry name" value="NADH_UbQ_OxRdtase_chain2"/>
</dbReference>
<protein>
    <recommendedName>
        <fullName evidence="5 18">NADH-ubiquinone oxidoreductase chain 2</fullName>
        <ecNumber evidence="4 18">7.1.1.2</ecNumber>
    </recommendedName>
</protein>
<dbReference type="PANTHER" id="PTHR46552:SF1">
    <property type="entry name" value="NADH-UBIQUINONE OXIDOREDUCTASE CHAIN 2"/>
    <property type="match status" value="1"/>
</dbReference>
<evidence type="ECO:0000256" key="18">
    <source>
        <dbReference type="RuleBase" id="RU003403"/>
    </source>
</evidence>
<keyword evidence="15 18" id="KW-0496">Mitochondrion</keyword>
<keyword evidence="6" id="KW-0813">Transport</keyword>
<feature type="transmembrane region" description="Helical" evidence="18">
    <location>
        <begin position="237"/>
        <end position="257"/>
    </location>
</feature>
<keyword evidence="9 18" id="KW-0999">Mitochondrion inner membrane</keyword>
<comment type="function">
    <text evidence="1">Core subunit of the mitochondrial membrane respiratory chain NADH dehydrogenase (Complex I) that is believed to belong to the minimal assembly required for catalysis. Complex I functions in the transfer of electrons from NADH to the respiratory chain. The immediate electron acceptor for the enzyme is believed to be ubiquinone.</text>
</comment>
<reference evidence="20" key="1">
    <citation type="journal article" date="2018" name="J. ISSAAS">
        <title>The contribution of mitochondrial metagenomics to large-scale data mining and phylogenetic analysis of Coleoptera.</title>
        <authorList>
            <person name="Miller K."/>
            <person name="Linard B."/>
            <person name="Motyka M."/>
            <person name="Bocek M."/>
            <person name="Vogler A.P."/>
        </authorList>
    </citation>
    <scope>NUCLEOTIDE SEQUENCE</scope>
</reference>
<comment type="similarity">
    <text evidence="3 18">Belongs to the complex I subunit 2 family.</text>
</comment>
<dbReference type="GO" id="GO:0005743">
    <property type="term" value="C:mitochondrial inner membrane"/>
    <property type="evidence" value="ECO:0007669"/>
    <property type="project" value="UniProtKB-SubCell"/>
</dbReference>
<evidence type="ECO:0000256" key="10">
    <source>
        <dbReference type="ARBA" id="ARBA00022967"/>
    </source>
</evidence>
<name>A0A346RHP4_9CUCU</name>
<evidence type="ECO:0000256" key="11">
    <source>
        <dbReference type="ARBA" id="ARBA00022982"/>
    </source>
</evidence>
<keyword evidence="13 18" id="KW-0520">NAD</keyword>
<evidence type="ECO:0000256" key="13">
    <source>
        <dbReference type="ARBA" id="ARBA00023027"/>
    </source>
</evidence>
<evidence type="ECO:0000256" key="2">
    <source>
        <dbReference type="ARBA" id="ARBA00004448"/>
    </source>
</evidence>
<evidence type="ECO:0000256" key="17">
    <source>
        <dbReference type="ARBA" id="ARBA00049551"/>
    </source>
</evidence>
<evidence type="ECO:0000313" key="20">
    <source>
        <dbReference type="EMBL" id="AXS65591.1"/>
    </source>
</evidence>
<feature type="transmembrane region" description="Helical" evidence="18">
    <location>
        <begin position="196"/>
        <end position="217"/>
    </location>
</feature>
<feature type="transmembrane region" description="Helical" evidence="18">
    <location>
        <begin position="90"/>
        <end position="112"/>
    </location>
</feature>
<organism evidence="20">
    <name type="scientific">Chrysomeloidea sp. 6 KM-2017</name>
    <dbReference type="NCBI Taxonomy" id="2219300"/>
    <lineage>
        <taxon>Eukaryota</taxon>
        <taxon>Metazoa</taxon>
        <taxon>Ecdysozoa</taxon>
        <taxon>Arthropoda</taxon>
        <taxon>Hexapoda</taxon>
        <taxon>Insecta</taxon>
        <taxon>Pterygota</taxon>
        <taxon>Neoptera</taxon>
        <taxon>Endopterygota</taxon>
        <taxon>Coleoptera</taxon>
        <taxon>Polyphaga</taxon>
        <taxon>Cucujiformia</taxon>
        <taxon>Chrysomeloidea</taxon>
    </lineage>
</organism>
<evidence type="ECO:0000256" key="9">
    <source>
        <dbReference type="ARBA" id="ARBA00022792"/>
    </source>
</evidence>
<evidence type="ECO:0000256" key="12">
    <source>
        <dbReference type="ARBA" id="ARBA00022989"/>
    </source>
</evidence>
<proteinExistence type="inferred from homology"/>
<dbReference type="PRINTS" id="PR01436">
    <property type="entry name" value="NADHDHGNASE2"/>
</dbReference>
<comment type="catalytic activity">
    <reaction evidence="17 18">
        <text>a ubiquinone + NADH + 5 H(+)(in) = a ubiquinol + NAD(+) + 4 H(+)(out)</text>
        <dbReference type="Rhea" id="RHEA:29091"/>
        <dbReference type="Rhea" id="RHEA-COMP:9565"/>
        <dbReference type="Rhea" id="RHEA-COMP:9566"/>
        <dbReference type="ChEBI" id="CHEBI:15378"/>
        <dbReference type="ChEBI" id="CHEBI:16389"/>
        <dbReference type="ChEBI" id="CHEBI:17976"/>
        <dbReference type="ChEBI" id="CHEBI:57540"/>
        <dbReference type="ChEBI" id="CHEBI:57945"/>
        <dbReference type="EC" id="7.1.1.2"/>
    </reaction>
</comment>
<evidence type="ECO:0000256" key="16">
    <source>
        <dbReference type="ARBA" id="ARBA00023136"/>
    </source>
</evidence>
<feature type="domain" description="NADH:quinone oxidoreductase/Mrp antiporter transmembrane" evidence="19">
    <location>
        <begin position="23"/>
        <end position="284"/>
    </location>
</feature>
<keyword evidence="8 18" id="KW-0812">Transmembrane</keyword>